<dbReference type="Pfam" id="PF00571">
    <property type="entry name" value="CBS"/>
    <property type="match status" value="2"/>
</dbReference>
<evidence type="ECO:0000256" key="10">
    <source>
        <dbReference type="PROSITE-ProRule" id="PRU00703"/>
    </source>
</evidence>
<dbReference type="SUPFAM" id="SSF54631">
    <property type="entry name" value="CBS-domain pair"/>
    <property type="match status" value="1"/>
</dbReference>
<evidence type="ECO:0000256" key="3">
    <source>
        <dbReference type="ARBA" id="ARBA00022692"/>
    </source>
</evidence>
<organism evidence="13 14">
    <name type="scientific">Desulfurobacterium atlanticum</name>
    <dbReference type="NCBI Taxonomy" id="240169"/>
    <lineage>
        <taxon>Bacteria</taxon>
        <taxon>Pseudomonadati</taxon>
        <taxon>Aquificota</taxon>
        <taxon>Aquificia</taxon>
        <taxon>Desulfurobacteriales</taxon>
        <taxon>Desulfurobacteriaceae</taxon>
        <taxon>Desulfurobacterium</taxon>
    </lineage>
</organism>
<keyword evidence="5" id="KW-0406">Ion transport</keyword>
<feature type="transmembrane region" description="Helical" evidence="11">
    <location>
        <begin position="418"/>
        <end position="435"/>
    </location>
</feature>
<proteinExistence type="predicted"/>
<evidence type="ECO:0000259" key="12">
    <source>
        <dbReference type="PROSITE" id="PS51371"/>
    </source>
</evidence>
<dbReference type="Gene3D" id="3.10.580.10">
    <property type="entry name" value="CBS-domain"/>
    <property type="match status" value="1"/>
</dbReference>
<keyword evidence="8" id="KW-0868">Chloride</keyword>
<dbReference type="GO" id="GO:0005254">
    <property type="term" value="F:chloride channel activity"/>
    <property type="evidence" value="ECO:0007669"/>
    <property type="project" value="UniProtKB-KW"/>
</dbReference>
<evidence type="ECO:0000256" key="11">
    <source>
        <dbReference type="SAM" id="Phobius"/>
    </source>
</evidence>
<dbReference type="InterPro" id="IPR000644">
    <property type="entry name" value="CBS_dom"/>
</dbReference>
<feature type="transmembrane region" description="Helical" evidence="11">
    <location>
        <begin position="385"/>
        <end position="411"/>
    </location>
</feature>
<dbReference type="InterPro" id="IPR046342">
    <property type="entry name" value="CBS_dom_sf"/>
</dbReference>
<reference evidence="14" key="1">
    <citation type="submission" date="2017-06" db="EMBL/GenBank/DDBJ databases">
        <authorList>
            <person name="Varghese N."/>
            <person name="Submissions S."/>
        </authorList>
    </citation>
    <scope>NUCLEOTIDE SEQUENCE [LARGE SCALE GENOMIC DNA]</scope>
    <source>
        <strain evidence="14">DSM 15668</strain>
    </source>
</reference>
<dbReference type="GO" id="GO:0034707">
    <property type="term" value="C:chloride channel complex"/>
    <property type="evidence" value="ECO:0007669"/>
    <property type="project" value="UniProtKB-KW"/>
</dbReference>
<feature type="transmembrane region" description="Helical" evidence="11">
    <location>
        <begin position="21"/>
        <end position="40"/>
    </location>
</feature>
<dbReference type="PANTHER" id="PTHR43427">
    <property type="entry name" value="CHLORIDE CHANNEL PROTEIN CLC-E"/>
    <property type="match status" value="1"/>
</dbReference>
<dbReference type="PRINTS" id="PR00762">
    <property type="entry name" value="CLCHANNEL"/>
</dbReference>
<keyword evidence="14" id="KW-1185">Reference proteome</keyword>
<keyword evidence="2" id="KW-0813">Transport</keyword>
<feature type="transmembrane region" description="Helical" evidence="11">
    <location>
        <begin position="251"/>
        <end position="272"/>
    </location>
</feature>
<gene>
    <name evidence="13" type="ORF">SAMN06265340_102178</name>
</gene>
<evidence type="ECO:0000256" key="7">
    <source>
        <dbReference type="ARBA" id="ARBA00023173"/>
    </source>
</evidence>
<feature type="transmembrane region" description="Helical" evidence="11">
    <location>
        <begin position="210"/>
        <end position="231"/>
    </location>
</feature>
<evidence type="ECO:0000256" key="1">
    <source>
        <dbReference type="ARBA" id="ARBA00004141"/>
    </source>
</evidence>
<feature type="transmembrane region" description="Helical" evidence="11">
    <location>
        <begin position="173"/>
        <end position="198"/>
    </location>
</feature>
<comment type="subcellular location">
    <subcellularLocation>
        <location evidence="1">Membrane</location>
        <topology evidence="1">Multi-pass membrane protein</topology>
    </subcellularLocation>
</comment>
<evidence type="ECO:0000256" key="4">
    <source>
        <dbReference type="ARBA" id="ARBA00022989"/>
    </source>
</evidence>
<feature type="domain" description="CBS" evidence="12">
    <location>
        <begin position="534"/>
        <end position="594"/>
    </location>
</feature>
<dbReference type="InterPro" id="IPR050368">
    <property type="entry name" value="ClC-type_chloride_channel"/>
</dbReference>
<accession>A0A238Y8P6</accession>
<keyword evidence="3 11" id="KW-0812">Transmembrane</keyword>
<keyword evidence="9" id="KW-0407">Ion channel</keyword>
<dbReference type="PANTHER" id="PTHR43427:SF6">
    <property type="entry name" value="CHLORIDE CHANNEL PROTEIN CLC-E"/>
    <property type="match status" value="1"/>
</dbReference>
<sequence>MIQFGGLKKRFTISYHENFQDLFVPGVIGVLCGLFIIVFIKAVEFSYEIFLGKIVGYYPPLPAGEAGGHVVFHFIMERPFLLPFCVALGGLIVGIITYLVPEARGEGTEMAIKAFHFRLPLGLKSAVFKLITSSITIGSGGVSGMEGPSALIGGSVGSFVGKLFKLDEHDRNIALAVGLGAGIAGVFKAPLAGALLSGELFYRRDFEVEALIPGFIASVTSYIIVGIFLGFEHMFKVPTKPFEGLSLPLFITYFVMGVLAAFVARLLVYTFFKIHHLFINLELHPALKPAIGGFFTGILGMLNPLAIGSAYGWIQLIMLGNFHYLTPIHIILGVFMVILGLSLTLGSGGSGGIFGPCLVIGGLTGASFYHIAHFLSIMPPSELDIASLVIVGMIATLAAAANIPLSTLILVVEITGGYDLLVPALISVSVAYLLTTDISMFPAQVPSRIDSPAHMDELKGALLRTFKVADIMTKNVITLSPDDPVIKAERLMAQYTISGIPVVENGRVIGMVTGRDIMKVPIPDRDKVEVKHIMTENPVCVLPDMTILEVLNTFITNGVGRAPVVEDFESKNLVGMITRVDIANFLAEQERKKLSGNYDTSA</sequence>
<evidence type="ECO:0000256" key="8">
    <source>
        <dbReference type="ARBA" id="ARBA00023214"/>
    </source>
</evidence>
<dbReference type="SMART" id="SM00116">
    <property type="entry name" value="CBS"/>
    <property type="match status" value="2"/>
</dbReference>
<feature type="transmembrane region" description="Helical" evidence="11">
    <location>
        <begin position="353"/>
        <end position="373"/>
    </location>
</feature>
<name>A0A238Y8P6_9BACT</name>
<dbReference type="InterPro" id="IPR014743">
    <property type="entry name" value="Cl-channel_core"/>
</dbReference>
<protein>
    <submittedName>
        <fullName evidence="13">Chloride channel protein, CIC family</fullName>
    </submittedName>
</protein>
<dbReference type="Proteomes" id="UP000198405">
    <property type="component" value="Unassembled WGS sequence"/>
</dbReference>
<feature type="transmembrane region" description="Helical" evidence="11">
    <location>
        <begin position="326"/>
        <end position="346"/>
    </location>
</feature>
<keyword evidence="6 11" id="KW-0472">Membrane</keyword>
<keyword evidence="10" id="KW-0129">CBS domain</keyword>
<evidence type="ECO:0000313" key="14">
    <source>
        <dbReference type="Proteomes" id="UP000198405"/>
    </source>
</evidence>
<feature type="transmembrane region" description="Helical" evidence="11">
    <location>
        <begin position="121"/>
        <end position="142"/>
    </location>
</feature>
<dbReference type="EMBL" id="FZOB01000002">
    <property type="protein sequence ID" value="SNR66974.1"/>
    <property type="molecule type" value="Genomic_DNA"/>
</dbReference>
<dbReference type="CDD" id="cd00400">
    <property type="entry name" value="Voltage_gated_ClC"/>
    <property type="match status" value="1"/>
</dbReference>
<dbReference type="SUPFAM" id="SSF81340">
    <property type="entry name" value="Clc chloride channel"/>
    <property type="match status" value="1"/>
</dbReference>
<keyword evidence="4 11" id="KW-1133">Transmembrane helix</keyword>
<dbReference type="Pfam" id="PF00654">
    <property type="entry name" value="Voltage_CLC"/>
    <property type="match status" value="1"/>
</dbReference>
<feature type="transmembrane region" description="Helical" evidence="11">
    <location>
        <begin position="80"/>
        <end position="100"/>
    </location>
</feature>
<dbReference type="InterPro" id="IPR001807">
    <property type="entry name" value="ClC"/>
</dbReference>
<evidence type="ECO:0000313" key="13">
    <source>
        <dbReference type="EMBL" id="SNR66974.1"/>
    </source>
</evidence>
<feature type="domain" description="CBS" evidence="12">
    <location>
        <begin position="472"/>
        <end position="528"/>
    </location>
</feature>
<keyword evidence="7" id="KW-0869">Chloride channel</keyword>
<dbReference type="AlphaFoldDB" id="A0A238Y8P6"/>
<dbReference type="PROSITE" id="PS51371">
    <property type="entry name" value="CBS"/>
    <property type="match status" value="2"/>
</dbReference>
<evidence type="ECO:0000256" key="5">
    <source>
        <dbReference type="ARBA" id="ARBA00023065"/>
    </source>
</evidence>
<evidence type="ECO:0000256" key="9">
    <source>
        <dbReference type="ARBA" id="ARBA00023303"/>
    </source>
</evidence>
<feature type="transmembrane region" description="Helical" evidence="11">
    <location>
        <begin position="293"/>
        <end position="314"/>
    </location>
</feature>
<evidence type="ECO:0000256" key="2">
    <source>
        <dbReference type="ARBA" id="ARBA00022448"/>
    </source>
</evidence>
<dbReference type="Gene3D" id="1.10.3080.10">
    <property type="entry name" value="Clc chloride channel"/>
    <property type="match status" value="1"/>
</dbReference>
<evidence type="ECO:0000256" key="6">
    <source>
        <dbReference type="ARBA" id="ARBA00023136"/>
    </source>
</evidence>